<accession>A0ABR7T334</accession>
<dbReference type="EMBL" id="JACVHF010000007">
    <property type="protein sequence ID" value="MBC9784617.1"/>
    <property type="molecule type" value="Genomic_DNA"/>
</dbReference>
<evidence type="ECO:0000256" key="1">
    <source>
        <dbReference type="SAM" id="MobiDB-lite"/>
    </source>
</evidence>
<dbReference type="Proteomes" id="UP000617402">
    <property type="component" value="Unassembled WGS sequence"/>
</dbReference>
<keyword evidence="3" id="KW-1185">Reference proteome</keyword>
<proteinExistence type="predicted"/>
<gene>
    <name evidence="2" type="ORF">H1S01_08845</name>
</gene>
<organism evidence="2 3">
    <name type="scientific">Heliobacterium chlorum</name>
    <dbReference type="NCBI Taxonomy" id="2698"/>
    <lineage>
        <taxon>Bacteria</taxon>
        <taxon>Bacillati</taxon>
        <taxon>Bacillota</taxon>
        <taxon>Clostridia</taxon>
        <taxon>Eubacteriales</taxon>
        <taxon>Heliobacteriaceae</taxon>
        <taxon>Heliobacterium</taxon>
    </lineage>
</organism>
<protein>
    <submittedName>
        <fullName evidence="2">Uncharacterized protein</fullName>
    </submittedName>
</protein>
<evidence type="ECO:0000313" key="2">
    <source>
        <dbReference type="EMBL" id="MBC9784617.1"/>
    </source>
</evidence>
<name>A0ABR7T334_HELCL</name>
<sequence>MAIPRKRRKKSMKVLLIGLGVLVVGLGLALGYRNFEGVAESPNPLSGEGWRIGDEVPPEVFAKAESLSAGKKLDIVPGQTMFFSNVPEMVKEPGIMTRVDNCLSKSGDVRLLYSHFNLLIDYSGKNIRNVPAQMGVAIVNRTQRVVDVYYKRLANGISRKLDGTRIYEDDLAPMKPGETIPVYYGTQLGNVVFANYLKQNPQEQLWSSLKPGEKSWIYDKVGIHGWAIMMGDFVFRDHATGQLLTLDNIRAGEAIGIRSFVAPIGEDLDAFYQANDKPNSILNQAPEEAFHMRGLITDGITRQFTLSYNSQKDGLKTLTFNSALDAQDVDPSLPGFEPAKFQNDLTSGTDEYGSKNSKGQIQPLPVQNNGSYGAMYEVTLNIMGPTAIAIQGSALNSPGLAYVDLYNQFITAGLDFAPENVKTVRLVDPNYFDYYSHPEKLRPLGYGSVFYVLPEKGRHSHTLHIGLAPNSYAPFKVVLMPLNK</sequence>
<comment type="caution">
    <text evidence="2">The sequence shown here is derived from an EMBL/GenBank/DDBJ whole genome shotgun (WGS) entry which is preliminary data.</text>
</comment>
<reference evidence="2 3" key="1">
    <citation type="submission" date="2020-07" db="EMBL/GenBank/DDBJ databases">
        <title>Draft whole-genome sequence of Heliobacterium chlorum DSM 3682, type strain.</title>
        <authorList>
            <person name="Kyndt J.A."/>
            <person name="Meyer T.E."/>
            <person name="Imhoff J.F."/>
        </authorList>
    </citation>
    <scope>NUCLEOTIDE SEQUENCE [LARGE SCALE GENOMIC DNA]</scope>
    <source>
        <strain evidence="2 3">DSM 3682</strain>
    </source>
</reference>
<dbReference type="RefSeq" id="WP_188039775.1">
    <property type="nucleotide sequence ID" value="NZ_JACVHF010000007.1"/>
</dbReference>
<feature type="region of interest" description="Disordered" evidence="1">
    <location>
        <begin position="345"/>
        <end position="364"/>
    </location>
</feature>
<evidence type="ECO:0000313" key="3">
    <source>
        <dbReference type="Proteomes" id="UP000617402"/>
    </source>
</evidence>